<evidence type="ECO:0000313" key="6">
    <source>
        <dbReference type="EMBL" id="AGL12031.1"/>
    </source>
</evidence>
<protein>
    <recommendedName>
        <fullName evidence="5">Protein PsbN</fullName>
    </recommendedName>
</protein>
<dbReference type="AlphaFoldDB" id="A0A023HHS3"/>
<dbReference type="PANTHER" id="PTHR35326:SF3">
    <property type="entry name" value="PROTEIN PSBN"/>
    <property type="match status" value="1"/>
</dbReference>
<evidence type="ECO:0000256" key="3">
    <source>
        <dbReference type="ARBA" id="ARBA00022989"/>
    </source>
</evidence>
<keyword evidence="5" id="KW-0793">Thylakoid</keyword>
<name>A0A023HHS3_9EUGL</name>
<keyword evidence="2 5" id="KW-0812">Transmembrane</keyword>
<organism evidence="6">
    <name type="scientific">Euglenaformis proxima</name>
    <dbReference type="NCBI Taxonomy" id="299110"/>
    <lineage>
        <taxon>Eukaryota</taxon>
        <taxon>Discoba</taxon>
        <taxon>Euglenozoa</taxon>
        <taxon>Euglenida</taxon>
        <taxon>Spirocuta</taxon>
        <taxon>Euglenophyceae</taxon>
        <taxon>Euglenales</taxon>
        <taxon>Euglenaceae</taxon>
        <taxon>Euglenaformis</taxon>
    </lineage>
</organism>
<sequence>MEKISFFSTIFISSIIASMTFYSIYIGFGPLSKNLRDPFEEHED</sequence>
<geneLocation type="chloroplast" evidence="6"/>
<feature type="transmembrane region" description="Helical" evidence="5">
    <location>
        <begin position="6"/>
        <end position="28"/>
    </location>
</feature>
<keyword evidence="6" id="KW-0934">Plastid</keyword>
<accession>A0A023HHS3</accession>
<reference evidence="6" key="1">
    <citation type="journal article" date="2014" name="Phycologia">
        <title>Characterization of Euglenaformis gen. nov. and the chloroplast genome of Euglenaformis [Euglena] proxima (Euglenophyta).</title>
        <authorList>
            <person name="Bennett M.S."/>
            <person name="Wiegert K.E."/>
            <person name="Triemer R.E."/>
        </authorList>
    </citation>
    <scope>NUCLEOTIDE SEQUENCE</scope>
    <source>
        <strain evidence="6">SAG 1224-11a</strain>
    </source>
</reference>
<comment type="function">
    <text evidence="5">May play a role in photosystem I and II biogenesis.</text>
</comment>
<comment type="caution">
    <text evidence="5">Originally thought to be a component of PSII; based on experiments in Synechocystis, N.tabacum and barley, and its absence from PSII in T.elongatus and T.vulcanus, this is probably not true.</text>
</comment>
<keyword evidence="3 5" id="KW-1133">Transmembrane helix</keyword>
<dbReference type="InterPro" id="IPR003398">
    <property type="entry name" value="PSII_PsbN"/>
</dbReference>
<evidence type="ECO:0000256" key="2">
    <source>
        <dbReference type="ARBA" id="ARBA00022692"/>
    </source>
</evidence>
<keyword evidence="4 5" id="KW-0472">Membrane</keyword>
<dbReference type="GO" id="GO:0015979">
    <property type="term" value="P:photosynthesis"/>
    <property type="evidence" value="ECO:0007669"/>
    <property type="project" value="InterPro"/>
</dbReference>
<dbReference type="RefSeq" id="YP_009032765.1">
    <property type="nucleotide sequence ID" value="NC_024154.1"/>
</dbReference>
<dbReference type="HAMAP" id="MF_00293">
    <property type="entry name" value="PSII_PsbN"/>
    <property type="match status" value="1"/>
</dbReference>
<proteinExistence type="inferred from homology"/>
<evidence type="ECO:0000256" key="5">
    <source>
        <dbReference type="HAMAP-Rule" id="MF_00293"/>
    </source>
</evidence>
<comment type="similarity">
    <text evidence="5">Belongs to the PsbN family.</text>
</comment>
<dbReference type="GeneID" id="19522624"/>
<dbReference type="EMBL" id="KC684276">
    <property type="protein sequence ID" value="AGL12031.1"/>
    <property type="molecule type" value="Genomic_DNA"/>
</dbReference>
<gene>
    <name evidence="5 6" type="primary">psbN</name>
</gene>
<keyword evidence="6" id="KW-0150">Chloroplast</keyword>
<evidence type="ECO:0000256" key="1">
    <source>
        <dbReference type="ARBA" id="ARBA00004167"/>
    </source>
</evidence>
<comment type="subcellular location">
    <subcellularLocation>
        <location evidence="1">Membrane</location>
        <topology evidence="1">Single-pass membrane protein</topology>
    </subcellularLocation>
    <subcellularLocation>
        <location evidence="5">Plastid</location>
        <location evidence="5">Chloroplast thylakoid membrane</location>
        <topology evidence="5">Single-pass membrane protein</topology>
    </subcellularLocation>
</comment>
<dbReference type="PANTHER" id="PTHR35326">
    <property type="entry name" value="PROTEIN PSBN"/>
    <property type="match status" value="1"/>
</dbReference>
<dbReference type="GO" id="GO:0009535">
    <property type="term" value="C:chloroplast thylakoid membrane"/>
    <property type="evidence" value="ECO:0007669"/>
    <property type="project" value="UniProtKB-SubCell"/>
</dbReference>
<evidence type="ECO:0000256" key="4">
    <source>
        <dbReference type="ARBA" id="ARBA00023136"/>
    </source>
</evidence>
<dbReference type="Pfam" id="PF02468">
    <property type="entry name" value="PsbN"/>
    <property type="match status" value="1"/>
</dbReference>